<dbReference type="InterPro" id="IPR011009">
    <property type="entry name" value="Kinase-like_dom_sf"/>
</dbReference>
<reference evidence="1 2" key="1">
    <citation type="journal article" date="2015" name="Fungal Genet. Biol.">
        <title>Evolution of novel wood decay mechanisms in Agaricales revealed by the genome sequences of Fistulina hepatica and Cylindrobasidium torrendii.</title>
        <authorList>
            <person name="Floudas D."/>
            <person name="Held B.W."/>
            <person name="Riley R."/>
            <person name="Nagy L.G."/>
            <person name="Koehler G."/>
            <person name="Ransdell A.S."/>
            <person name="Younus H."/>
            <person name="Chow J."/>
            <person name="Chiniquy J."/>
            <person name="Lipzen A."/>
            <person name="Tritt A."/>
            <person name="Sun H."/>
            <person name="Haridas S."/>
            <person name="LaButti K."/>
            <person name="Ohm R.A."/>
            <person name="Kues U."/>
            <person name="Blanchette R.A."/>
            <person name="Grigoriev I.V."/>
            <person name="Minto R.E."/>
            <person name="Hibbett D.S."/>
        </authorList>
    </citation>
    <scope>NUCLEOTIDE SEQUENCE [LARGE SCALE GENOMIC DNA]</scope>
    <source>
        <strain evidence="1 2">ATCC 64428</strain>
    </source>
</reference>
<evidence type="ECO:0008006" key="3">
    <source>
        <dbReference type="Google" id="ProtNLM"/>
    </source>
</evidence>
<evidence type="ECO:0000313" key="2">
    <source>
        <dbReference type="Proteomes" id="UP000054144"/>
    </source>
</evidence>
<evidence type="ECO:0000313" key="1">
    <source>
        <dbReference type="EMBL" id="KIY44916.1"/>
    </source>
</evidence>
<organism evidence="1 2">
    <name type="scientific">Fistulina hepatica ATCC 64428</name>
    <dbReference type="NCBI Taxonomy" id="1128425"/>
    <lineage>
        <taxon>Eukaryota</taxon>
        <taxon>Fungi</taxon>
        <taxon>Dikarya</taxon>
        <taxon>Basidiomycota</taxon>
        <taxon>Agaricomycotina</taxon>
        <taxon>Agaricomycetes</taxon>
        <taxon>Agaricomycetidae</taxon>
        <taxon>Agaricales</taxon>
        <taxon>Fistulinaceae</taxon>
        <taxon>Fistulina</taxon>
    </lineage>
</organism>
<dbReference type="SUPFAM" id="SSF56112">
    <property type="entry name" value="Protein kinase-like (PK-like)"/>
    <property type="match status" value="1"/>
</dbReference>
<keyword evidence="2" id="KW-1185">Reference proteome</keyword>
<gene>
    <name evidence="1" type="ORF">FISHEDRAFT_61593</name>
</gene>
<name>A0A0D7A4T6_9AGAR</name>
<accession>A0A0D7A4T6</accession>
<dbReference type="Proteomes" id="UP000054144">
    <property type="component" value="Unassembled WGS sequence"/>
</dbReference>
<dbReference type="AlphaFoldDB" id="A0A0D7A4T6"/>
<protein>
    <recommendedName>
        <fullName evidence="3">Protein kinase domain-containing protein</fullName>
    </recommendedName>
</protein>
<dbReference type="EMBL" id="KN882064">
    <property type="protein sequence ID" value="KIY44916.1"/>
    <property type="molecule type" value="Genomic_DNA"/>
</dbReference>
<proteinExistence type="predicted"/>
<dbReference type="Gene3D" id="1.10.510.10">
    <property type="entry name" value="Transferase(Phosphotransferase) domain 1"/>
    <property type="match status" value="1"/>
</dbReference>
<sequence length="263" mass="30350">MSDAEPIQTQETKKIILRWGDWEEEDKAAFKPPLPATLKEWQGYGFNEATHRNSEEALNFFCQVTSDIAAANIMVNYCGVRTSIRGLFPVHYGLIDFGNARMFPADCPADRLFVSDLFTGRHSMAPEVRLRQPYDPFAADVYQTAVLFFSYFYDVTAYVPGFHEVLLAMAEKSLKPSDRITMAEAHRRFCELRRKAPPTHQHEPIDITFWNHIPPRADMDAALVRRYLLKWKQKMARSDVKRKNTGVVSDAIWNEDWPPMDSL</sequence>